<evidence type="ECO:0008006" key="4">
    <source>
        <dbReference type="Google" id="ProtNLM"/>
    </source>
</evidence>
<proteinExistence type="predicted"/>
<dbReference type="EMBL" id="PYLS01000004">
    <property type="protein sequence ID" value="PST83930.1"/>
    <property type="molecule type" value="Genomic_DNA"/>
</dbReference>
<dbReference type="RefSeq" id="WP_162618536.1">
    <property type="nucleotide sequence ID" value="NZ_KZ686268.1"/>
</dbReference>
<accession>A0A2T3HN98</accession>
<evidence type="ECO:0000313" key="3">
    <source>
        <dbReference type="Proteomes" id="UP000240912"/>
    </source>
</evidence>
<reference evidence="2 3" key="1">
    <citation type="submission" date="2018-03" db="EMBL/GenBank/DDBJ databases">
        <authorList>
            <person name="Keele B.F."/>
        </authorList>
    </citation>
    <scope>NUCLEOTIDE SEQUENCE [LARGE SCALE GENOMIC DNA]</scope>
    <source>
        <strain evidence="2 3">YL28-9</strain>
    </source>
</reference>
<evidence type="ECO:0000256" key="1">
    <source>
        <dbReference type="SAM" id="SignalP"/>
    </source>
</evidence>
<dbReference type="AlphaFoldDB" id="A0A2T3HN98"/>
<comment type="caution">
    <text evidence="2">The sequence shown here is derived from an EMBL/GenBank/DDBJ whole genome shotgun (WGS) entry which is preliminary data.</text>
</comment>
<evidence type="ECO:0000313" key="2">
    <source>
        <dbReference type="EMBL" id="PST83930.1"/>
    </source>
</evidence>
<name>A0A2T3HN98_9SPHI</name>
<feature type="chain" id="PRO_5015761351" description="DUF4440 domain-containing protein" evidence="1">
    <location>
        <begin position="19"/>
        <end position="175"/>
    </location>
</feature>
<protein>
    <recommendedName>
        <fullName evidence="4">DUF4440 domain-containing protein</fullName>
    </recommendedName>
</protein>
<feature type="signal peptide" evidence="1">
    <location>
        <begin position="1"/>
        <end position="18"/>
    </location>
</feature>
<dbReference type="Proteomes" id="UP000240912">
    <property type="component" value="Unassembled WGS sequence"/>
</dbReference>
<keyword evidence="1" id="KW-0732">Signal</keyword>
<organism evidence="2 3">
    <name type="scientific">Pedobacter yulinensis</name>
    <dbReference type="NCBI Taxonomy" id="2126353"/>
    <lineage>
        <taxon>Bacteria</taxon>
        <taxon>Pseudomonadati</taxon>
        <taxon>Bacteroidota</taxon>
        <taxon>Sphingobacteriia</taxon>
        <taxon>Sphingobacteriales</taxon>
        <taxon>Sphingobacteriaceae</taxon>
        <taxon>Pedobacter</taxon>
    </lineage>
</organism>
<sequence>MKFLITLLILCLPDLAGAQDTTKIKHGALMLSQAMMKGDVETLVAHTYPRALAMTGGKEKVTAEVQKFLKELAAQGMSFRSVEFGNVSKIVKAGTELHCTIPHTISLTVKGGYVSARSSIIGISADQGKTWKYISAGNIPLETLKKVLPNFNPELKIQQQTAPVFHQDKAGTTSN</sequence>
<gene>
    <name evidence="2" type="ORF">C7T94_04085</name>
</gene>
<keyword evidence="3" id="KW-1185">Reference proteome</keyword>